<comment type="caution">
    <text evidence="3">The sequence shown here is derived from an EMBL/GenBank/DDBJ whole genome shotgun (WGS) entry which is preliminary data.</text>
</comment>
<feature type="compositionally biased region" description="Acidic residues" evidence="1">
    <location>
        <begin position="15"/>
        <end position="30"/>
    </location>
</feature>
<evidence type="ECO:0000256" key="1">
    <source>
        <dbReference type="SAM" id="MobiDB-lite"/>
    </source>
</evidence>
<reference evidence="3" key="1">
    <citation type="submission" date="2023-07" db="EMBL/GenBank/DDBJ databases">
        <authorList>
            <consortium name="CYATHOMIX"/>
        </authorList>
    </citation>
    <scope>NUCLEOTIDE SEQUENCE</scope>
    <source>
        <strain evidence="3">N/A</strain>
    </source>
</reference>
<sequence>MTTKEAHFDNANEVEFAEPDSASDPDDEGFEEYHQDGGQQRLSTATSKSNEATSVESSDKASKTKHRSRKKRALSPLLDLLDVAPAVSKNFSPNGGTPYLSYDEETWNPQFLYRLPADIALNAIRERGTEGVGRIEIGKKMGMDTTTKAGNRRVSAYILTVCNEHPDHFGQYQKMEGKFRCIKYYWKADSQPEQFTRLFEEFERLAGTPCPFKLGQVVKFPNCNLSTLRISDVTLHRLIDLLDLVDRHRVLVTFHRMIKAISERELARGYDFTIDKKSLVKCLKALESVQLITMFDTLVVAESVENKVRIVCHRDIHSADDPEVIQVIQATVDEYHKEGRVFPHGQLRFSVKKRAEVEARKSSADSLAAVNSDCSNGIDLKLRYSLLRLQTSLSAVLRKAETNEVRVVADKAGGKEGDAEQTSGPSPKNKKESHLDAADVSLIGEGSELVSSIDYGYQSKALRLFILHELAFAFVHSHPEGTKPTVYDLFPPGESFATYPERSVDELTVYVDEESPLRFLPPMPPFTDIARGWFMLHDFFVAMPLSVFVSIAYVNRSVDRKLLLSYLCDPIKRHIPIGCLPLDLRMAVLKDKKVARQIEHILLTLAAMGLMAVAASPDPKCFPFARATVFYVSKRAALYDTSTSGRGYATVTLPLSNYDRYSYEFNTTDDVVLFWHHLRAIVQSTPLSFRNDVNSEEVSQARHKKYSLGQFEKALVTVDPNSEIDELIPLGPHEGCAGFDSALYLHLKRHWDIDPRQNSYVGWFIARFRRQSDKMRHVVESRVANLKKDWNSYVKSLMPSELELTKTKKNMHKAASNEGMVPAATRSVTIDPVKKRPPQKKAAPTKKKRPMDSVDIVSAQNRLHLRSRFSSRERDLLIMIRAVGFFLNPVYRFWLDPAVVRDIMHEYIPESRSKTVQSLMAAGVREMVRPARLAYLQRIVRNLSTFQEMRDLRFQLASAPLSTAESKTSFFKNAFDIANRLLYIEHQALPVTATSNKQFEAYLRNSHMIVSAEQSLMSPVPLRSQTPKSLTHIHHCVAVNILLSILIHSTDGAFSESILDQISAAVISKALQILRSDGLVSRSRALDPHLMVITRNQAMISYYFRHFFTHRFHPDTIEQTLSVCNSFDDNIEGSEEVQGDLPGALIAAASSFCNNGYLEVSVDEDVFQMFEQAALDQGTGPQSIKQIRYLENTDLHLEQIHVYGGMTSDLPILPTWQSLLALIDWSQPADKHPPLPFEEFLLDIPVSERKILRAVYKPISSSGAFGATMGDLKKATDLTAESLRKTLKDLMNACQIMCVGVDEHRWIAAEFSTAWCLNVSGRLVTPRPWTMPSGEICPATVRWMAESVLMTVVTSPGITLKEICFRLEFALQAAAIHDLVMVLKEAHCLLEVVEAFENMTLSSPFQKENPEEFVTYLLPAAGCFETFARIFGGISLLPAMTGRTDGEKEEEFGRDADRSSVGEKEVNVTLPVVERAL</sequence>
<evidence type="ECO:0000259" key="2">
    <source>
        <dbReference type="Pfam" id="PF24101"/>
    </source>
</evidence>
<feature type="region of interest" description="Disordered" evidence="1">
    <location>
        <begin position="408"/>
        <end position="434"/>
    </location>
</feature>
<dbReference type="InterPro" id="IPR044210">
    <property type="entry name" value="Tfc3-like"/>
</dbReference>
<dbReference type="PANTHER" id="PTHR15180">
    <property type="entry name" value="GENERAL TRANSCRIPTION FACTOR 3C POLYPEPTIDE 1"/>
    <property type="match status" value="1"/>
</dbReference>
<feature type="compositionally biased region" description="Basic and acidic residues" evidence="1">
    <location>
        <begin position="408"/>
        <end position="418"/>
    </location>
</feature>
<dbReference type="GO" id="GO:0000127">
    <property type="term" value="C:transcription factor TFIIIC complex"/>
    <property type="evidence" value="ECO:0007669"/>
    <property type="project" value="InterPro"/>
</dbReference>
<proteinExistence type="predicted"/>
<feature type="region of interest" description="Disordered" evidence="1">
    <location>
        <begin position="832"/>
        <end position="852"/>
    </location>
</feature>
<evidence type="ECO:0000313" key="3">
    <source>
        <dbReference type="EMBL" id="CAJ0604285.1"/>
    </source>
</evidence>
<gene>
    <name evidence="3" type="ORF">CYNAS_LOCUS16268</name>
</gene>
<dbReference type="Proteomes" id="UP001176961">
    <property type="component" value="Unassembled WGS sequence"/>
</dbReference>
<keyword evidence="4" id="KW-1185">Reference proteome</keyword>
<feature type="compositionally biased region" description="Basic residues" evidence="1">
    <location>
        <begin position="835"/>
        <end position="849"/>
    </location>
</feature>
<dbReference type="PANTHER" id="PTHR15180:SF1">
    <property type="entry name" value="GENERAL TRANSCRIPTION FACTOR 3C POLYPEPTIDE 1"/>
    <property type="match status" value="1"/>
</dbReference>
<feature type="domain" description="GTF3C1 extended winged-helix" evidence="2">
    <location>
        <begin position="230"/>
        <end position="340"/>
    </location>
</feature>
<evidence type="ECO:0000313" key="4">
    <source>
        <dbReference type="Proteomes" id="UP001176961"/>
    </source>
</evidence>
<feature type="compositionally biased region" description="Basic and acidic residues" evidence="1">
    <location>
        <begin position="1"/>
        <end position="10"/>
    </location>
</feature>
<feature type="region of interest" description="Disordered" evidence="1">
    <location>
        <begin position="1"/>
        <end position="71"/>
    </location>
</feature>
<organism evidence="3 4">
    <name type="scientific">Cylicocyclus nassatus</name>
    <name type="common">Nematode worm</name>
    <dbReference type="NCBI Taxonomy" id="53992"/>
    <lineage>
        <taxon>Eukaryota</taxon>
        <taxon>Metazoa</taxon>
        <taxon>Ecdysozoa</taxon>
        <taxon>Nematoda</taxon>
        <taxon>Chromadorea</taxon>
        <taxon>Rhabditida</taxon>
        <taxon>Rhabditina</taxon>
        <taxon>Rhabditomorpha</taxon>
        <taxon>Strongyloidea</taxon>
        <taxon>Strongylidae</taxon>
        <taxon>Cylicocyclus</taxon>
    </lineage>
</organism>
<protein>
    <recommendedName>
        <fullName evidence="2">GTF3C1 extended winged-helix domain-containing protein</fullName>
    </recommendedName>
</protein>
<dbReference type="InterPro" id="IPR056467">
    <property type="entry name" value="eWH_GTF3C1"/>
</dbReference>
<dbReference type="Pfam" id="PF24101">
    <property type="entry name" value="WHD_GTF3C1"/>
    <property type="match status" value="1"/>
</dbReference>
<name>A0AA36H555_CYLNA</name>
<dbReference type="GO" id="GO:0003677">
    <property type="term" value="F:DNA binding"/>
    <property type="evidence" value="ECO:0007669"/>
    <property type="project" value="InterPro"/>
</dbReference>
<dbReference type="GO" id="GO:0006384">
    <property type="term" value="P:transcription initiation at RNA polymerase III promoter"/>
    <property type="evidence" value="ECO:0007669"/>
    <property type="project" value="InterPro"/>
</dbReference>
<accession>A0AA36H555</accession>
<dbReference type="GO" id="GO:0042791">
    <property type="term" value="P:5S class rRNA transcription by RNA polymerase III"/>
    <property type="evidence" value="ECO:0007669"/>
    <property type="project" value="TreeGrafter"/>
</dbReference>
<feature type="compositionally biased region" description="Polar residues" evidence="1">
    <location>
        <begin position="37"/>
        <end position="56"/>
    </location>
</feature>
<dbReference type="EMBL" id="CATQJL010000305">
    <property type="protein sequence ID" value="CAJ0604285.1"/>
    <property type="molecule type" value="Genomic_DNA"/>
</dbReference>